<evidence type="ECO:0000313" key="4">
    <source>
        <dbReference type="EMBL" id="MBT1159576.1"/>
    </source>
</evidence>
<feature type="domain" description="Solute-binding protein family 3/N-terminal" evidence="3">
    <location>
        <begin position="47"/>
        <end position="275"/>
    </location>
</feature>
<keyword evidence="5" id="KW-1185">Reference proteome</keyword>
<evidence type="ECO:0000256" key="2">
    <source>
        <dbReference type="SAM" id="SignalP"/>
    </source>
</evidence>
<accession>A0A9X1AHC1</accession>
<dbReference type="RefSeq" id="WP_214393397.1">
    <property type="nucleotide sequence ID" value="NZ_JAFLWW010000012.1"/>
</dbReference>
<dbReference type="EMBL" id="JAFLWW010000012">
    <property type="protein sequence ID" value="MBT1159576.1"/>
    <property type="molecule type" value="Genomic_DNA"/>
</dbReference>
<dbReference type="PANTHER" id="PTHR35936">
    <property type="entry name" value="MEMBRANE-BOUND LYTIC MUREIN TRANSGLYCOSYLASE F"/>
    <property type="match status" value="1"/>
</dbReference>
<dbReference type="GO" id="GO:0033294">
    <property type="term" value="F:ectoine binding"/>
    <property type="evidence" value="ECO:0007669"/>
    <property type="project" value="InterPro"/>
</dbReference>
<protein>
    <submittedName>
        <fullName evidence="4">Ectoine/hydroxyectoine ABC transporter substrate-binding protein EhuB</fullName>
    </submittedName>
</protein>
<dbReference type="Proteomes" id="UP001138921">
    <property type="component" value="Unassembled WGS sequence"/>
</dbReference>
<dbReference type="SUPFAM" id="SSF53850">
    <property type="entry name" value="Periplasmic binding protein-like II"/>
    <property type="match status" value="1"/>
</dbReference>
<organism evidence="4 5">
    <name type="scientific">Aminobacter anthyllidis</name>
    <dbReference type="NCBI Taxonomy" id="1035067"/>
    <lineage>
        <taxon>Bacteria</taxon>
        <taxon>Pseudomonadati</taxon>
        <taxon>Pseudomonadota</taxon>
        <taxon>Alphaproteobacteria</taxon>
        <taxon>Hyphomicrobiales</taxon>
        <taxon>Phyllobacteriaceae</taxon>
        <taxon>Aminobacter</taxon>
    </lineage>
</organism>
<evidence type="ECO:0000256" key="1">
    <source>
        <dbReference type="ARBA" id="ARBA00022729"/>
    </source>
</evidence>
<sequence>MSIIITRRLLIQAASAIAVGVIALQANFASAQTNPGPLSQRIAKGEPIRLGFSDEVPGAYLGKDGKPTGFVNIMTLGILKKMGYTNIESVQTEWGGLIPALQAGRSDIITGGMFILASRCKNVAFSEPIFKMSDAFIVPKGNPKGLRNYDDVKKSGATIVAATGTANIENAKAAGVDPAKIMEVPSPVELLAAVKAGRADVGASTSVVVEQLASSTNGELEATDPSAMPKELFNWGAIGFRKEDADFIPAFNKALKEYLGSDEMMKAVAEYGYSKTLLPGDEKADWICANR</sequence>
<name>A0A9X1AHC1_9HYPH</name>
<dbReference type="InterPro" id="IPR014337">
    <property type="entry name" value="Ectoine_EhuB"/>
</dbReference>
<reference evidence="4" key="2">
    <citation type="submission" date="2021-03" db="EMBL/GenBank/DDBJ databases">
        <authorList>
            <person name="Artuso I."/>
            <person name="Turrini P."/>
            <person name="Pirolo M."/>
            <person name="Lugli G.A."/>
            <person name="Ventura M."/>
            <person name="Visca P."/>
        </authorList>
    </citation>
    <scope>NUCLEOTIDE SEQUENCE</scope>
    <source>
        <strain evidence="4">LMG 26462</strain>
    </source>
</reference>
<evidence type="ECO:0000313" key="5">
    <source>
        <dbReference type="Proteomes" id="UP001138921"/>
    </source>
</evidence>
<dbReference type="AlphaFoldDB" id="A0A9X1AHC1"/>
<reference evidence="4" key="1">
    <citation type="journal article" date="2021" name="Microorganisms">
        <title>Phylogenomic Reconstruction and Metabolic Potential of the Genus Aminobacter.</title>
        <authorList>
            <person name="Artuso I."/>
            <person name="Turrini P."/>
            <person name="Pirolo M."/>
            <person name="Lugli G.A."/>
            <person name="Ventura M."/>
            <person name="Visca P."/>
        </authorList>
    </citation>
    <scope>NUCLEOTIDE SEQUENCE</scope>
    <source>
        <strain evidence="4">LMG 26462</strain>
    </source>
</reference>
<gene>
    <name evidence="4" type="primary">ehuB</name>
    <name evidence="4" type="ORF">J1C56_28890</name>
</gene>
<feature type="chain" id="PRO_5040751985" evidence="2">
    <location>
        <begin position="32"/>
        <end position="291"/>
    </location>
</feature>
<feature type="signal peptide" evidence="2">
    <location>
        <begin position="1"/>
        <end position="31"/>
    </location>
</feature>
<keyword evidence="1 2" id="KW-0732">Signal</keyword>
<evidence type="ECO:0000259" key="3">
    <source>
        <dbReference type="SMART" id="SM00062"/>
    </source>
</evidence>
<dbReference type="Gene3D" id="3.40.190.10">
    <property type="entry name" value="Periplasmic binding protein-like II"/>
    <property type="match status" value="2"/>
</dbReference>
<dbReference type="GO" id="GO:0051470">
    <property type="term" value="P:ectoine transmembrane transport"/>
    <property type="evidence" value="ECO:0007669"/>
    <property type="project" value="InterPro"/>
</dbReference>
<dbReference type="PANTHER" id="PTHR35936:SF17">
    <property type="entry name" value="ARGININE-BINDING EXTRACELLULAR PROTEIN ARTP"/>
    <property type="match status" value="1"/>
</dbReference>
<dbReference type="SMART" id="SM00062">
    <property type="entry name" value="PBPb"/>
    <property type="match status" value="1"/>
</dbReference>
<comment type="caution">
    <text evidence="4">The sequence shown here is derived from an EMBL/GenBank/DDBJ whole genome shotgun (WGS) entry which is preliminary data.</text>
</comment>
<dbReference type="InterPro" id="IPR001638">
    <property type="entry name" value="Solute-binding_3/MltF_N"/>
</dbReference>
<dbReference type="Pfam" id="PF00497">
    <property type="entry name" value="SBP_bac_3"/>
    <property type="match status" value="1"/>
</dbReference>
<dbReference type="NCBIfam" id="TIGR02995">
    <property type="entry name" value="ectoine_ehuB"/>
    <property type="match status" value="1"/>
</dbReference>
<proteinExistence type="predicted"/>